<dbReference type="OrthoDB" id="9794948at2"/>
<dbReference type="PANTHER" id="PTHR35802:SF1">
    <property type="entry name" value="PROTEASE SYNTHASE AND SPORULATION PROTEIN PAI 2"/>
    <property type="match status" value="1"/>
</dbReference>
<name>A0A1H1LE79_9GAMM</name>
<evidence type="ECO:0000313" key="2">
    <source>
        <dbReference type="Proteomes" id="UP000243413"/>
    </source>
</evidence>
<sequence length="212" mass="23543">MYLPDHFSETRPEKLHALIQANPLGALVTHSANGLDANHIPFELLAEQGVEGTLQGHIARANPLLQQLTEGMPVLVIFQGAQGYVSPNWYQSKHETHQQVPTWNYQVVHAHGRLRLRDDERFVRGLVARLTRSHEVRSEQPRPWKMTDSSADYIRRMLAAIVGIEIEIEQLVGKFKLSQNKAPADIAGAAAGLEARGHAVLAQAMREAEDGA</sequence>
<accession>A0A1H1LE79</accession>
<evidence type="ECO:0000313" key="1">
    <source>
        <dbReference type="EMBL" id="SDR72355.1"/>
    </source>
</evidence>
<protein>
    <submittedName>
        <fullName evidence="1">Transcriptional regulator</fullName>
    </submittedName>
</protein>
<gene>
    <name evidence="1" type="ORF">SAMN05216271_0173</name>
</gene>
<dbReference type="Proteomes" id="UP000243413">
    <property type="component" value="Chromosome I"/>
</dbReference>
<proteinExistence type="predicted"/>
<dbReference type="InterPro" id="IPR012349">
    <property type="entry name" value="Split_barrel_FMN-bd"/>
</dbReference>
<organism evidence="1 2">
    <name type="scientific">Halopseudomonas sabulinigri</name>
    <dbReference type="NCBI Taxonomy" id="472181"/>
    <lineage>
        <taxon>Bacteria</taxon>
        <taxon>Pseudomonadati</taxon>
        <taxon>Pseudomonadota</taxon>
        <taxon>Gammaproteobacteria</taxon>
        <taxon>Pseudomonadales</taxon>
        <taxon>Pseudomonadaceae</taxon>
        <taxon>Halopseudomonas</taxon>
    </lineage>
</organism>
<dbReference type="SUPFAM" id="SSF50475">
    <property type="entry name" value="FMN-binding split barrel"/>
    <property type="match status" value="1"/>
</dbReference>
<dbReference type="STRING" id="472181.SAMN05216271_0173"/>
<dbReference type="AlphaFoldDB" id="A0A1H1LE79"/>
<dbReference type="Gene3D" id="2.30.110.10">
    <property type="entry name" value="Electron Transport, Fmn-binding Protein, Chain A"/>
    <property type="match status" value="1"/>
</dbReference>
<dbReference type="PANTHER" id="PTHR35802">
    <property type="entry name" value="PROTEASE SYNTHASE AND SPORULATION PROTEIN PAI 2"/>
    <property type="match status" value="1"/>
</dbReference>
<dbReference type="Pfam" id="PF04299">
    <property type="entry name" value="FMN_bind_2"/>
    <property type="match status" value="1"/>
</dbReference>
<dbReference type="InterPro" id="IPR007396">
    <property type="entry name" value="TR_PAI2-type"/>
</dbReference>
<reference evidence="2" key="1">
    <citation type="submission" date="2016-10" db="EMBL/GenBank/DDBJ databases">
        <authorList>
            <person name="Varghese N."/>
            <person name="Submissions S."/>
        </authorList>
    </citation>
    <scope>NUCLEOTIDE SEQUENCE [LARGE SCALE GENOMIC DNA]</scope>
    <source>
        <strain evidence="2">JCM 14963</strain>
    </source>
</reference>
<dbReference type="PIRSF" id="PIRSF010372">
    <property type="entry name" value="PaiB"/>
    <property type="match status" value="1"/>
</dbReference>
<dbReference type="RefSeq" id="WP_092283071.1">
    <property type="nucleotide sequence ID" value="NZ_LT629763.1"/>
</dbReference>
<dbReference type="EMBL" id="LT629763">
    <property type="protein sequence ID" value="SDR72355.1"/>
    <property type="molecule type" value="Genomic_DNA"/>
</dbReference>